<evidence type="ECO:0000256" key="1">
    <source>
        <dbReference type="SAM" id="MobiDB-lite"/>
    </source>
</evidence>
<dbReference type="Proteomes" id="UP000887575">
    <property type="component" value="Unassembled WGS sequence"/>
</dbReference>
<sequence>MAEYPGQSRQILSEVWRNFGRFLALPSSLTRRQHEPHLTTLPARGLRKRADEPPFQTVSCFEAELHYNVQLERLYTRRLHSARDSVAEPFHNASPVGSRTQWLTSNSS</sequence>
<dbReference type="AlphaFoldDB" id="A0AAF3J5C8"/>
<organism evidence="2 3">
    <name type="scientific">Mesorhabditis belari</name>
    <dbReference type="NCBI Taxonomy" id="2138241"/>
    <lineage>
        <taxon>Eukaryota</taxon>
        <taxon>Metazoa</taxon>
        <taxon>Ecdysozoa</taxon>
        <taxon>Nematoda</taxon>
        <taxon>Chromadorea</taxon>
        <taxon>Rhabditida</taxon>
        <taxon>Rhabditina</taxon>
        <taxon>Rhabditomorpha</taxon>
        <taxon>Rhabditoidea</taxon>
        <taxon>Rhabditidae</taxon>
        <taxon>Mesorhabditinae</taxon>
        <taxon>Mesorhabditis</taxon>
    </lineage>
</organism>
<evidence type="ECO:0000313" key="3">
    <source>
        <dbReference type="WBParaSite" id="MBELARI_LOCUS17210"/>
    </source>
</evidence>
<feature type="compositionally biased region" description="Polar residues" evidence="1">
    <location>
        <begin position="95"/>
        <end position="108"/>
    </location>
</feature>
<reference evidence="3" key="1">
    <citation type="submission" date="2024-02" db="UniProtKB">
        <authorList>
            <consortium name="WormBaseParasite"/>
        </authorList>
    </citation>
    <scope>IDENTIFICATION</scope>
</reference>
<feature type="region of interest" description="Disordered" evidence="1">
    <location>
        <begin position="88"/>
        <end position="108"/>
    </location>
</feature>
<accession>A0AAF3J5C8</accession>
<evidence type="ECO:0000313" key="2">
    <source>
        <dbReference type="Proteomes" id="UP000887575"/>
    </source>
</evidence>
<protein>
    <submittedName>
        <fullName evidence="3">Uncharacterized protein</fullName>
    </submittedName>
</protein>
<keyword evidence="2" id="KW-1185">Reference proteome</keyword>
<name>A0AAF3J5C8_9BILA</name>
<dbReference type="WBParaSite" id="MBELARI_LOCUS17210">
    <property type="protein sequence ID" value="MBELARI_LOCUS17210"/>
    <property type="gene ID" value="MBELARI_LOCUS17210"/>
</dbReference>
<proteinExistence type="predicted"/>